<sequence>MLEYGEHGPRHRPKRRCISPVSGTDCPIQECVNDYHSRRQLEPIQELLKRSFHFGHDSFQEGNHVGGTVLLRWDNVGDIVAKGMLSGLASEPIKPSHSSVRTTMMRISGLCETSKFQRFIMGFM</sequence>
<protein>
    <submittedName>
        <fullName evidence="1">Uncharacterized protein</fullName>
    </submittedName>
</protein>
<accession>A0AAW1XVY7</accession>
<comment type="caution">
    <text evidence="1">The sequence shown here is derived from an EMBL/GenBank/DDBJ whole genome shotgun (WGS) entry which is preliminary data.</text>
</comment>
<dbReference type="EMBL" id="JBEDUW010000003">
    <property type="protein sequence ID" value="KAK9940883.1"/>
    <property type="molecule type" value="Genomic_DNA"/>
</dbReference>
<reference evidence="1 2" key="1">
    <citation type="journal article" date="2023" name="G3 (Bethesda)">
        <title>A chromosome-length genome assembly and annotation of blackberry (Rubus argutus, cv. 'Hillquist').</title>
        <authorList>
            <person name="Bruna T."/>
            <person name="Aryal R."/>
            <person name="Dudchenko O."/>
            <person name="Sargent D.J."/>
            <person name="Mead D."/>
            <person name="Buti M."/>
            <person name="Cavallini A."/>
            <person name="Hytonen T."/>
            <person name="Andres J."/>
            <person name="Pham M."/>
            <person name="Weisz D."/>
            <person name="Mascagni F."/>
            <person name="Usai G."/>
            <person name="Natali L."/>
            <person name="Bassil N."/>
            <person name="Fernandez G.E."/>
            <person name="Lomsadze A."/>
            <person name="Armour M."/>
            <person name="Olukolu B."/>
            <person name="Poorten T."/>
            <person name="Britton C."/>
            <person name="Davik J."/>
            <person name="Ashrafi H."/>
            <person name="Aiden E.L."/>
            <person name="Borodovsky M."/>
            <person name="Worthington M."/>
        </authorList>
    </citation>
    <scope>NUCLEOTIDE SEQUENCE [LARGE SCALE GENOMIC DNA]</scope>
    <source>
        <strain evidence="1">PI 553951</strain>
    </source>
</reference>
<dbReference type="AlphaFoldDB" id="A0AAW1XVY7"/>
<keyword evidence="2" id="KW-1185">Reference proteome</keyword>
<dbReference type="Proteomes" id="UP001457282">
    <property type="component" value="Unassembled WGS sequence"/>
</dbReference>
<evidence type="ECO:0000313" key="1">
    <source>
        <dbReference type="EMBL" id="KAK9940883.1"/>
    </source>
</evidence>
<gene>
    <name evidence="1" type="ORF">M0R45_017519</name>
</gene>
<organism evidence="1 2">
    <name type="scientific">Rubus argutus</name>
    <name type="common">Southern blackberry</name>
    <dbReference type="NCBI Taxonomy" id="59490"/>
    <lineage>
        <taxon>Eukaryota</taxon>
        <taxon>Viridiplantae</taxon>
        <taxon>Streptophyta</taxon>
        <taxon>Embryophyta</taxon>
        <taxon>Tracheophyta</taxon>
        <taxon>Spermatophyta</taxon>
        <taxon>Magnoliopsida</taxon>
        <taxon>eudicotyledons</taxon>
        <taxon>Gunneridae</taxon>
        <taxon>Pentapetalae</taxon>
        <taxon>rosids</taxon>
        <taxon>fabids</taxon>
        <taxon>Rosales</taxon>
        <taxon>Rosaceae</taxon>
        <taxon>Rosoideae</taxon>
        <taxon>Rosoideae incertae sedis</taxon>
        <taxon>Rubus</taxon>
    </lineage>
</organism>
<evidence type="ECO:0000313" key="2">
    <source>
        <dbReference type="Proteomes" id="UP001457282"/>
    </source>
</evidence>
<proteinExistence type="predicted"/>
<name>A0AAW1XVY7_RUBAR</name>